<dbReference type="Gene3D" id="3.40.50.450">
    <property type="match status" value="1"/>
</dbReference>
<dbReference type="AlphaFoldDB" id="A0A843X3H8"/>
<sequence length="129" mass="14079">MFQAPLTYTSLTVLSKQVYKLAPLSAGGRASSHRERLRTRQRASTALQDSSRVPYHCPPPRSNLVYIIGGDGTMRGAMNIFQEVKGWKVSVSVVGIPHYPSSEDPPTVSHNTSFLVPTMQDRTLAGHAG</sequence>
<accession>A0A843X3H8</accession>
<evidence type="ECO:0000313" key="3">
    <source>
        <dbReference type="Proteomes" id="UP000652761"/>
    </source>
</evidence>
<evidence type="ECO:0000256" key="1">
    <source>
        <dbReference type="SAM" id="MobiDB-lite"/>
    </source>
</evidence>
<reference evidence="2" key="1">
    <citation type="submission" date="2017-07" db="EMBL/GenBank/DDBJ databases">
        <title>Taro Niue Genome Assembly and Annotation.</title>
        <authorList>
            <person name="Atibalentja N."/>
            <person name="Keating K."/>
            <person name="Fields C.J."/>
        </authorList>
    </citation>
    <scope>NUCLEOTIDE SEQUENCE</scope>
    <source>
        <strain evidence="2">Niue_2</strain>
        <tissue evidence="2">Leaf</tissue>
    </source>
</reference>
<dbReference type="EMBL" id="NMUH01006024">
    <property type="protein sequence ID" value="MQM14258.1"/>
    <property type="molecule type" value="Genomic_DNA"/>
</dbReference>
<dbReference type="Proteomes" id="UP000652761">
    <property type="component" value="Unassembled WGS sequence"/>
</dbReference>
<organism evidence="2 3">
    <name type="scientific">Colocasia esculenta</name>
    <name type="common">Wild taro</name>
    <name type="synonym">Arum esculentum</name>
    <dbReference type="NCBI Taxonomy" id="4460"/>
    <lineage>
        <taxon>Eukaryota</taxon>
        <taxon>Viridiplantae</taxon>
        <taxon>Streptophyta</taxon>
        <taxon>Embryophyta</taxon>
        <taxon>Tracheophyta</taxon>
        <taxon>Spermatophyta</taxon>
        <taxon>Magnoliopsida</taxon>
        <taxon>Liliopsida</taxon>
        <taxon>Araceae</taxon>
        <taxon>Aroideae</taxon>
        <taxon>Colocasieae</taxon>
        <taxon>Colocasia</taxon>
    </lineage>
</organism>
<gene>
    <name evidence="2" type="ORF">Taro_047188</name>
</gene>
<dbReference type="GO" id="GO:0003872">
    <property type="term" value="F:6-phosphofructokinase activity"/>
    <property type="evidence" value="ECO:0007669"/>
    <property type="project" value="InterPro"/>
</dbReference>
<comment type="caution">
    <text evidence="2">The sequence shown here is derived from an EMBL/GenBank/DDBJ whole genome shotgun (WGS) entry which is preliminary data.</text>
</comment>
<dbReference type="SUPFAM" id="SSF53784">
    <property type="entry name" value="Phosphofructokinase"/>
    <property type="match status" value="1"/>
</dbReference>
<protein>
    <submittedName>
        <fullName evidence="2">Uncharacterized protein</fullName>
    </submittedName>
</protein>
<keyword evidence="3" id="KW-1185">Reference proteome</keyword>
<feature type="region of interest" description="Disordered" evidence="1">
    <location>
        <begin position="29"/>
        <end position="52"/>
    </location>
</feature>
<name>A0A843X3H8_COLES</name>
<dbReference type="InterPro" id="IPR035966">
    <property type="entry name" value="PKF_sf"/>
</dbReference>
<evidence type="ECO:0000313" key="2">
    <source>
        <dbReference type="EMBL" id="MQM14258.1"/>
    </source>
</evidence>
<proteinExistence type="predicted"/>
<feature type="compositionally biased region" description="Polar residues" evidence="1">
    <location>
        <begin position="42"/>
        <end position="51"/>
    </location>
</feature>